<name>A0A084XXL2_9PROT</name>
<dbReference type="EMBL" id="JDSS02000031">
    <property type="protein sequence ID" value="KFB67206.1"/>
    <property type="molecule type" value="Genomic_DNA"/>
</dbReference>
<evidence type="ECO:0000259" key="10">
    <source>
        <dbReference type="Pfam" id="PF00999"/>
    </source>
</evidence>
<feature type="transmembrane region" description="Helical" evidence="9">
    <location>
        <begin position="31"/>
        <end position="47"/>
    </location>
</feature>
<keyword evidence="2" id="KW-0813">Transport</keyword>
<dbReference type="PANTHER" id="PTHR32507:SF8">
    <property type="entry name" value="CNH1P"/>
    <property type="match status" value="1"/>
</dbReference>
<dbReference type="GO" id="GO:0015297">
    <property type="term" value="F:antiporter activity"/>
    <property type="evidence" value="ECO:0007669"/>
    <property type="project" value="UniProtKB-KW"/>
</dbReference>
<comment type="subcellular location">
    <subcellularLocation>
        <location evidence="1">Cell membrane</location>
        <topology evidence="1">Multi-pass membrane protein</topology>
    </subcellularLocation>
</comment>
<reference evidence="11 12" key="1">
    <citation type="submission" date="2014-07" db="EMBL/GenBank/DDBJ databases">
        <title>Expanding our view of genomic diversity in Candidatus Accumulibacter clades.</title>
        <authorList>
            <person name="Skennerton C.T."/>
            <person name="Barr J.J."/>
            <person name="Slater F.R."/>
            <person name="Bond P.L."/>
            <person name="Tyson G.W."/>
        </authorList>
    </citation>
    <scope>NUCLEOTIDE SEQUENCE [LARGE SCALE GENOMIC DNA]</scope>
    <source>
        <strain evidence="12">SK-01</strain>
    </source>
</reference>
<comment type="caution">
    <text evidence="11">The sequence shown here is derived from an EMBL/GenBank/DDBJ whole genome shotgun (WGS) entry which is preliminary data.</text>
</comment>
<feature type="transmembrane region" description="Helical" evidence="9">
    <location>
        <begin position="239"/>
        <end position="263"/>
    </location>
</feature>
<dbReference type="AlphaFoldDB" id="A0A084XXL2"/>
<feature type="transmembrane region" description="Helical" evidence="9">
    <location>
        <begin position="97"/>
        <end position="130"/>
    </location>
</feature>
<dbReference type="RefSeq" id="WP_034928092.1">
    <property type="nucleotide sequence ID" value="NZ_JDSS02000031.1"/>
</dbReference>
<gene>
    <name evidence="11" type="ORF">CAPSK01_003323</name>
</gene>
<feature type="transmembrane region" description="Helical" evidence="9">
    <location>
        <begin position="194"/>
        <end position="219"/>
    </location>
</feature>
<dbReference type="STRING" id="1457154.CAPSK01_003323"/>
<evidence type="ECO:0000256" key="5">
    <source>
        <dbReference type="ARBA" id="ARBA00022692"/>
    </source>
</evidence>
<evidence type="ECO:0000256" key="3">
    <source>
        <dbReference type="ARBA" id="ARBA00022449"/>
    </source>
</evidence>
<evidence type="ECO:0000256" key="4">
    <source>
        <dbReference type="ARBA" id="ARBA00022475"/>
    </source>
</evidence>
<feature type="transmembrane region" description="Helical" evidence="9">
    <location>
        <begin position="371"/>
        <end position="390"/>
    </location>
</feature>
<keyword evidence="5 9" id="KW-0812">Transmembrane</keyword>
<dbReference type="InterPro" id="IPR038770">
    <property type="entry name" value="Na+/solute_symporter_sf"/>
</dbReference>
<keyword evidence="7" id="KW-0406">Ion transport</keyword>
<proteinExistence type="predicted"/>
<feature type="transmembrane region" description="Helical" evidence="9">
    <location>
        <begin position="317"/>
        <end position="334"/>
    </location>
</feature>
<protein>
    <submittedName>
        <fullName evidence="11">Potassium/proton antiporter</fullName>
    </submittedName>
</protein>
<dbReference type="InterPro" id="IPR006153">
    <property type="entry name" value="Cation/H_exchanger_TM"/>
</dbReference>
<evidence type="ECO:0000313" key="11">
    <source>
        <dbReference type="EMBL" id="KFB67206.1"/>
    </source>
</evidence>
<feature type="transmembrane region" description="Helical" evidence="9">
    <location>
        <begin position="165"/>
        <end position="182"/>
    </location>
</feature>
<dbReference type="Proteomes" id="UP000019812">
    <property type="component" value="Unassembled WGS sequence"/>
</dbReference>
<organism evidence="11 12">
    <name type="scientific">Candidatus Accumulibacter vicinus</name>
    <dbReference type="NCBI Taxonomy" id="2954382"/>
    <lineage>
        <taxon>Bacteria</taxon>
        <taxon>Pseudomonadati</taxon>
        <taxon>Pseudomonadota</taxon>
        <taxon>Betaproteobacteria</taxon>
        <taxon>Candidatus Accumulibacter</taxon>
    </lineage>
</organism>
<evidence type="ECO:0000256" key="2">
    <source>
        <dbReference type="ARBA" id="ARBA00022448"/>
    </source>
</evidence>
<keyword evidence="6 9" id="KW-1133">Transmembrane helix</keyword>
<accession>A0A084XXL2</accession>
<dbReference type="Gene3D" id="1.20.1530.20">
    <property type="match status" value="1"/>
</dbReference>
<evidence type="ECO:0000256" key="9">
    <source>
        <dbReference type="SAM" id="Phobius"/>
    </source>
</evidence>
<feature type="transmembrane region" description="Helical" evidence="9">
    <location>
        <begin position="340"/>
        <end position="359"/>
    </location>
</feature>
<keyword evidence="8 9" id="KW-0472">Membrane</keyword>
<keyword evidence="3" id="KW-0050">Antiport</keyword>
<dbReference type="PANTHER" id="PTHR32507">
    <property type="entry name" value="NA(+)/H(+) ANTIPORTER 1"/>
    <property type="match status" value="1"/>
</dbReference>
<evidence type="ECO:0000256" key="1">
    <source>
        <dbReference type="ARBA" id="ARBA00004651"/>
    </source>
</evidence>
<feature type="transmembrane region" description="Helical" evidence="9">
    <location>
        <begin position="67"/>
        <end position="85"/>
    </location>
</feature>
<feature type="transmembrane region" description="Helical" evidence="9">
    <location>
        <begin position="6"/>
        <end position="24"/>
    </location>
</feature>
<dbReference type="Pfam" id="PF00999">
    <property type="entry name" value="Na_H_Exchanger"/>
    <property type="match status" value="1"/>
</dbReference>
<evidence type="ECO:0000256" key="8">
    <source>
        <dbReference type="ARBA" id="ARBA00023136"/>
    </source>
</evidence>
<feature type="domain" description="Cation/H+ exchanger transmembrane" evidence="10">
    <location>
        <begin position="15"/>
        <end position="426"/>
    </location>
</feature>
<feature type="transmembrane region" description="Helical" evidence="9">
    <location>
        <begin position="402"/>
        <end position="428"/>
    </location>
</feature>
<evidence type="ECO:0000313" key="12">
    <source>
        <dbReference type="Proteomes" id="UP000019812"/>
    </source>
</evidence>
<sequence length="449" mass="47503">MTFSLWALLIGALLITMALAGSLLKRLPVSASMLYLAVGFGLGTAGWGLMTPDPRQVPDILERVTEVALLISIFSVGLKLGLPLSSRQWRLPLRLAFASMALTVGLIAAVAFFLMGLSLGAAVLLGGILAPTDPVLASDVQVDEPGDRDLLRFSLTGEGGLNDGAAFPFVLLGLGLLGLHDLGAAGWRWLAIDVLWGLAGGLGIGALLGTMIGKLVIYLRTHHQEAVGLDEFLALGLVALAYGVAQLAHALGFLAVFAAGLALQRVQEDSRSQGAPKEGPAGLQNKTAHLAVATHPDLASAYMQQAVRGFNEQLERIAELVIVLVVGAMLPYVRVDWATLGFLLLLFGVLRPLSVWVGLLGEAVSRDQRLLISWFGIRGIGSIYYLMFALNHGLSGPVVDQAITLTLTTVAVSIVIHGISVTPLMNLYARRKVGRRDRTASGKHGNEAP</sequence>
<evidence type="ECO:0000256" key="6">
    <source>
        <dbReference type="ARBA" id="ARBA00022989"/>
    </source>
</evidence>
<dbReference type="GO" id="GO:1902600">
    <property type="term" value="P:proton transmembrane transport"/>
    <property type="evidence" value="ECO:0007669"/>
    <property type="project" value="InterPro"/>
</dbReference>
<evidence type="ECO:0000256" key="7">
    <source>
        <dbReference type="ARBA" id="ARBA00023065"/>
    </source>
</evidence>
<dbReference type="GO" id="GO:0005886">
    <property type="term" value="C:plasma membrane"/>
    <property type="evidence" value="ECO:0007669"/>
    <property type="project" value="UniProtKB-SubCell"/>
</dbReference>
<keyword evidence="4" id="KW-1003">Cell membrane</keyword>